<reference evidence="2 3" key="1">
    <citation type="submission" date="2017-10" db="EMBL/GenBank/DDBJ databases">
        <title>genome sequences of Staph epi in chlorhexidine trial.</title>
        <authorList>
            <person name="Greninger A.L."/>
            <person name="Addetia A."/>
            <person name="Qin X."/>
            <person name="Zerr D."/>
        </authorList>
    </citation>
    <scope>NUCLEOTIDE SEQUENCE [LARGE SCALE GENOMIC DNA]</scope>
    <source>
        <strain evidence="2 3">SCH-17</strain>
    </source>
</reference>
<dbReference type="EMBL" id="PEJG01000076">
    <property type="protein sequence ID" value="PIH09019.1"/>
    <property type="molecule type" value="Genomic_DNA"/>
</dbReference>
<evidence type="ECO:0000313" key="4">
    <source>
        <dbReference type="Proteomes" id="UP000648077"/>
    </source>
</evidence>
<proteinExistence type="predicted"/>
<gene>
    <name evidence="2" type="ORF">CTJ08_13310</name>
    <name evidence="1" type="ORF">H3963_02715</name>
</gene>
<evidence type="ECO:0000313" key="3">
    <source>
        <dbReference type="Proteomes" id="UP000228502"/>
    </source>
</evidence>
<dbReference type="RefSeq" id="WP_002437674.1">
    <property type="nucleotide sequence ID" value="NZ_AP019721.1"/>
</dbReference>
<accession>A0A4Y7VKZ4</accession>
<dbReference type="Proteomes" id="UP000228502">
    <property type="component" value="Unassembled WGS sequence"/>
</dbReference>
<comment type="caution">
    <text evidence="1">The sequence shown here is derived from an EMBL/GenBank/DDBJ whole genome shotgun (WGS) entry which is preliminary data.</text>
</comment>
<dbReference type="AlphaFoldDB" id="A0A4Y7VKZ4"/>
<protein>
    <submittedName>
        <fullName evidence="1">Uncharacterized protein</fullName>
    </submittedName>
</protein>
<evidence type="ECO:0000313" key="1">
    <source>
        <dbReference type="EMBL" id="MBF2229370.1"/>
    </source>
</evidence>
<dbReference type="Proteomes" id="UP000648077">
    <property type="component" value="Unassembled WGS sequence"/>
</dbReference>
<evidence type="ECO:0000313" key="2">
    <source>
        <dbReference type="EMBL" id="PIH09019.1"/>
    </source>
</evidence>
<dbReference type="GeneID" id="50017576"/>
<sequence length="113" mass="13481">MLKINFFNKEYGVLKSQNYERISLELLNKHYHITENDFKNKDYCLDKFNSKDTFIGDIAHTEKELISLIEDNIKNPKNMEHQNLSSIFDYTDHHNNQRVYHSILDLIQDNTSS</sequence>
<name>A0A4Y7VKZ4_STAEP</name>
<reference evidence="1" key="2">
    <citation type="submission" date="2020-08" db="EMBL/GenBank/DDBJ databases">
        <title>Changes in the skin microbiome associated with squamous cell carcinoma in transplant recipients.</title>
        <authorList>
            <person name="Zaugg J."/>
            <person name="Krueger A."/>
            <person name="Lachner N."/>
        </authorList>
    </citation>
    <scope>NUCLEOTIDE SEQUENCE</scope>
    <source>
        <strain evidence="1">R5988</strain>
    </source>
</reference>
<dbReference type="OrthoDB" id="2033017at2"/>
<organism evidence="1 4">
    <name type="scientific">Staphylococcus epidermidis</name>
    <dbReference type="NCBI Taxonomy" id="1282"/>
    <lineage>
        <taxon>Bacteria</taxon>
        <taxon>Bacillati</taxon>
        <taxon>Bacillota</taxon>
        <taxon>Bacilli</taxon>
        <taxon>Bacillales</taxon>
        <taxon>Staphylococcaceae</taxon>
        <taxon>Staphylococcus</taxon>
    </lineage>
</organism>
<dbReference type="EMBL" id="JACGQI010000002">
    <property type="protein sequence ID" value="MBF2229370.1"/>
    <property type="molecule type" value="Genomic_DNA"/>
</dbReference>